<proteinExistence type="predicted"/>
<evidence type="ECO:0000313" key="2">
    <source>
        <dbReference type="Proteomes" id="UP000198828"/>
    </source>
</evidence>
<evidence type="ECO:0000313" key="1">
    <source>
        <dbReference type="EMBL" id="SDW61349.1"/>
    </source>
</evidence>
<name>A0A1H2V096_9FIRM</name>
<dbReference type="AlphaFoldDB" id="A0A1H2V096"/>
<evidence type="ECO:0008006" key="3">
    <source>
        <dbReference type="Google" id="ProtNLM"/>
    </source>
</evidence>
<reference evidence="1 2" key="1">
    <citation type="submission" date="2016-10" db="EMBL/GenBank/DDBJ databases">
        <authorList>
            <person name="de Groot N.N."/>
        </authorList>
    </citation>
    <scope>NUCLEOTIDE SEQUENCE [LARGE SCALE GENOMIC DNA]</scope>
    <source>
        <strain evidence="1 2">DSM 23310</strain>
    </source>
</reference>
<accession>A0A1H2V096</accession>
<sequence length="399" mass="46258">MENLNRKLLLILLSVSIFFFLFGCNNEDKLESLDKTKDVIRKDVQEVKVKFEKYDIIKSLEEHGVTLETPEIDIFSVKDDVLIFGIRNPTIEIEDVTKATEFGPPVTHSKLMKYDLNKDTLSEIYKFESPIQCYDVAVKGDEVIITYSDHKDDLESLNASKVHCYIAKIKGNKMTNIDSFVINFYYDVPFLATLNGDIYYSYNKKVNNQEVFGINKIIDDSVINIVEYKDIKLLDSRIYSNGKEMMLSIDEGEQAFFYIFNEDGFLLKKPLDLNKRIRSYNLLSNGIIMSIEEKDSGKYYIEFLDLKSDKIIRKHIGPMYYMVNNGKMDCIGTGDSFNLNHFMVRDDQIINTYIDIHNEIIGSTRKSTSRVIRIHPNRKNVYGVYFEGLGIYTNVKILD</sequence>
<protein>
    <recommendedName>
        <fullName evidence="3">Lipoprotein</fullName>
    </recommendedName>
</protein>
<dbReference type="Proteomes" id="UP000198828">
    <property type="component" value="Unassembled WGS sequence"/>
</dbReference>
<keyword evidence="2" id="KW-1185">Reference proteome</keyword>
<dbReference type="EMBL" id="FNNG01000003">
    <property type="protein sequence ID" value="SDW61349.1"/>
    <property type="molecule type" value="Genomic_DNA"/>
</dbReference>
<dbReference type="PROSITE" id="PS51257">
    <property type="entry name" value="PROKAR_LIPOPROTEIN"/>
    <property type="match status" value="1"/>
</dbReference>
<organism evidence="1 2">
    <name type="scientific">Tepidimicrobium xylanilyticum</name>
    <dbReference type="NCBI Taxonomy" id="1123352"/>
    <lineage>
        <taxon>Bacteria</taxon>
        <taxon>Bacillati</taxon>
        <taxon>Bacillota</taxon>
        <taxon>Tissierellia</taxon>
        <taxon>Tissierellales</taxon>
        <taxon>Tepidimicrobiaceae</taxon>
        <taxon>Tepidimicrobium</taxon>
    </lineage>
</organism>
<gene>
    <name evidence="1" type="ORF">SAMN05660923_00971</name>
</gene>
<dbReference type="RefSeq" id="WP_093751355.1">
    <property type="nucleotide sequence ID" value="NZ_BSYN01000004.1"/>
</dbReference>